<reference evidence="1 2" key="1">
    <citation type="journal article" date="2023" name="Nucleic Acids Res.">
        <title>The hologenome of Daphnia magna reveals possible DNA methylation and microbiome-mediated evolution of the host genome.</title>
        <authorList>
            <person name="Chaturvedi A."/>
            <person name="Li X."/>
            <person name="Dhandapani V."/>
            <person name="Marshall H."/>
            <person name="Kissane S."/>
            <person name="Cuenca-Cambronero M."/>
            <person name="Asole G."/>
            <person name="Calvet F."/>
            <person name="Ruiz-Romero M."/>
            <person name="Marangio P."/>
            <person name="Guigo R."/>
            <person name="Rago D."/>
            <person name="Mirbahai L."/>
            <person name="Eastwood N."/>
            <person name="Colbourne J.K."/>
            <person name="Zhou J."/>
            <person name="Mallon E."/>
            <person name="Orsini L."/>
        </authorList>
    </citation>
    <scope>NUCLEOTIDE SEQUENCE [LARGE SCALE GENOMIC DNA]</scope>
    <source>
        <strain evidence="1">LRV0_1</strain>
    </source>
</reference>
<protein>
    <submittedName>
        <fullName evidence="1">Uncharacterized protein</fullName>
    </submittedName>
</protein>
<name>A0ABQ9Z3G2_9CRUS</name>
<evidence type="ECO:0000313" key="1">
    <source>
        <dbReference type="EMBL" id="KAK4007424.1"/>
    </source>
</evidence>
<gene>
    <name evidence="1" type="ORF">OUZ56_012581</name>
</gene>
<keyword evidence="2" id="KW-1185">Reference proteome</keyword>
<proteinExistence type="predicted"/>
<organism evidence="1 2">
    <name type="scientific">Daphnia magna</name>
    <dbReference type="NCBI Taxonomy" id="35525"/>
    <lineage>
        <taxon>Eukaryota</taxon>
        <taxon>Metazoa</taxon>
        <taxon>Ecdysozoa</taxon>
        <taxon>Arthropoda</taxon>
        <taxon>Crustacea</taxon>
        <taxon>Branchiopoda</taxon>
        <taxon>Diplostraca</taxon>
        <taxon>Cladocera</taxon>
        <taxon>Anomopoda</taxon>
        <taxon>Daphniidae</taxon>
        <taxon>Daphnia</taxon>
    </lineage>
</organism>
<sequence>MLLCHDKIKPHRKKENQLKNSYCSRYGPNTKTISTICTVSACGKTEKFLHGRTKPILKQTNISITGRLHVSRWPNGGIHPDGLMTPFT</sequence>
<evidence type="ECO:0000313" key="2">
    <source>
        <dbReference type="Proteomes" id="UP001234178"/>
    </source>
</evidence>
<accession>A0ABQ9Z3G2</accession>
<comment type="caution">
    <text evidence="1">The sequence shown here is derived from an EMBL/GenBank/DDBJ whole genome shotgun (WGS) entry which is preliminary data.</text>
</comment>
<dbReference type="EMBL" id="JAOYFB010000002">
    <property type="protein sequence ID" value="KAK4007424.1"/>
    <property type="molecule type" value="Genomic_DNA"/>
</dbReference>
<dbReference type="Proteomes" id="UP001234178">
    <property type="component" value="Unassembled WGS sequence"/>
</dbReference>